<dbReference type="InterPro" id="IPR039420">
    <property type="entry name" value="WalR-like"/>
</dbReference>
<evidence type="ECO:0000313" key="12">
    <source>
        <dbReference type="EMBL" id="ACG79057.1"/>
    </source>
</evidence>
<dbReference type="eggNOG" id="COG0745">
    <property type="taxonomic scope" value="Bacteria"/>
</dbReference>
<feature type="domain" description="Response regulatory" evidence="10">
    <location>
        <begin position="5"/>
        <end position="118"/>
    </location>
</feature>
<dbReference type="CDD" id="cd00383">
    <property type="entry name" value="trans_reg_C"/>
    <property type="match status" value="1"/>
</dbReference>
<dbReference type="AlphaFoldDB" id="B4RHL6"/>
<dbReference type="OrthoDB" id="9802426at2"/>
<dbReference type="Proteomes" id="UP000001868">
    <property type="component" value="Chromosome"/>
</dbReference>
<evidence type="ECO:0000256" key="2">
    <source>
        <dbReference type="ARBA" id="ARBA00022490"/>
    </source>
</evidence>
<keyword evidence="2" id="KW-0963">Cytoplasm</keyword>
<gene>
    <name evidence="12" type="ordered locus">PHZ_c2648</name>
</gene>
<evidence type="ECO:0000256" key="3">
    <source>
        <dbReference type="ARBA" id="ARBA00022553"/>
    </source>
</evidence>
<evidence type="ECO:0000259" key="10">
    <source>
        <dbReference type="PROSITE" id="PS50110"/>
    </source>
</evidence>
<feature type="DNA-binding region" description="OmpR/PhoB-type" evidence="9">
    <location>
        <begin position="128"/>
        <end position="227"/>
    </location>
</feature>
<comment type="subcellular location">
    <subcellularLocation>
        <location evidence="1">Cytoplasm</location>
    </subcellularLocation>
</comment>
<organism evidence="12 13">
    <name type="scientific">Phenylobacterium zucineum (strain HLK1)</name>
    <dbReference type="NCBI Taxonomy" id="450851"/>
    <lineage>
        <taxon>Bacteria</taxon>
        <taxon>Pseudomonadati</taxon>
        <taxon>Pseudomonadota</taxon>
        <taxon>Alphaproteobacteria</taxon>
        <taxon>Caulobacterales</taxon>
        <taxon>Caulobacteraceae</taxon>
        <taxon>Phenylobacterium</taxon>
    </lineage>
</organism>
<name>B4RHL6_PHEZH</name>
<feature type="domain" description="OmpR/PhoB-type" evidence="11">
    <location>
        <begin position="128"/>
        <end position="227"/>
    </location>
</feature>
<sequence>MSSGRLLLVDDEPQIVRALLPALQAAGYAVEVAGTGEAALTCLAAEPCDAIILDLGLPDMDGKEVIARIREWSEAPILVLSARDLESEKIAALDAGADDFVNKPVGVGELLARLRASLRGRERRFASQAMFRSGDLAIDFARRRVTVQGEEVRLTPREYDLLRILARHAGRPVTHRQVIAAVWGAGAQVDAQFVRVLVAQLRQKLEAEPSAPRLLMTEPGLGYRLAAEDDPATPARS</sequence>
<feature type="modified residue" description="4-aspartylphosphate" evidence="8">
    <location>
        <position position="54"/>
    </location>
</feature>
<dbReference type="EMBL" id="CP000747">
    <property type="protein sequence ID" value="ACG79057.1"/>
    <property type="molecule type" value="Genomic_DNA"/>
</dbReference>
<dbReference type="InterPro" id="IPR036388">
    <property type="entry name" value="WH-like_DNA-bd_sf"/>
</dbReference>
<dbReference type="KEGG" id="pzu:PHZ_c2648"/>
<evidence type="ECO:0000256" key="4">
    <source>
        <dbReference type="ARBA" id="ARBA00023012"/>
    </source>
</evidence>
<dbReference type="Gene3D" id="3.40.50.2300">
    <property type="match status" value="1"/>
</dbReference>
<dbReference type="Pfam" id="PF00072">
    <property type="entry name" value="Response_reg"/>
    <property type="match status" value="1"/>
</dbReference>
<dbReference type="SMART" id="SM00862">
    <property type="entry name" value="Trans_reg_C"/>
    <property type="match status" value="1"/>
</dbReference>
<reference evidence="12 13" key="1">
    <citation type="journal article" date="2008" name="BMC Genomics">
        <title>Complete genome of Phenylobacterium zucineum - a novel facultative intracellular bacterium isolated from human erythroleukemia cell line K562.</title>
        <authorList>
            <person name="Luo Y."/>
            <person name="Xu X."/>
            <person name="Ding Z."/>
            <person name="Liu Z."/>
            <person name="Zhang B."/>
            <person name="Yan Z."/>
            <person name="Sun J."/>
            <person name="Hu S."/>
            <person name="Hu X."/>
        </authorList>
    </citation>
    <scope>NUCLEOTIDE SEQUENCE [LARGE SCALE GENOMIC DNA]</scope>
    <source>
        <strain evidence="12 13">HLK1</strain>
    </source>
</reference>
<evidence type="ECO:0000256" key="5">
    <source>
        <dbReference type="ARBA" id="ARBA00023015"/>
    </source>
</evidence>
<keyword evidence="5" id="KW-0805">Transcription regulation</keyword>
<dbReference type="GO" id="GO:0042802">
    <property type="term" value="F:identical protein binding"/>
    <property type="evidence" value="ECO:0007669"/>
    <property type="project" value="UniProtKB-ARBA"/>
</dbReference>
<dbReference type="SUPFAM" id="SSF52172">
    <property type="entry name" value="CheY-like"/>
    <property type="match status" value="1"/>
</dbReference>
<dbReference type="SMART" id="SM00448">
    <property type="entry name" value="REC"/>
    <property type="match status" value="1"/>
</dbReference>
<dbReference type="HOGENOM" id="CLU_000445_30_8_5"/>
<keyword evidence="6 9" id="KW-0238">DNA-binding</keyword>
<keyword evidence="4" id="KW-0902">Two-component regulatory system</keyword>
<dbReference type="InterPro" id="IPR001789">
    <property type="entry name" value="Sig_transdc_resp-reg_receiver"/>
</dbReference>
<keyword evidence="7" id="KW-0804">Transcription</keyword>
<keyword evidence="13" id="KW-1185">Reference proteome</keyword>
<evidence type="ECO:0000313" key="13">
    <source>
        <dbReference type="Proteomes" id="UP000001868"/>
    </source>
</evidence>
<dbReference type="GO" id="GO:0000156">
    <property type="term" value="F:phosphorelay response regulator activity"/>
    <property type="evidence" value="ECO:0007669"/>
    <property type="project" value="TreeGrafter"/>
</dbReference>
<accession>B4RHL6</accession>
<dbReference type="Gene3D" id="1.10.10.10">
    <property type="entry name" value="Winged helix-like DNA-binding domain superfamily/Winged helix DNA-binding domain"/>
    <property type="match status" value="1"/>
</dbReference>
<evidence type="ECO:0000256" key="9">
    <source>
        <dbReference type="PROSITE-ProRule" id="PRU01091"/>
    </source>
</evidence>
<dbReference type="Pfam" id="PF00486">
    <property type="entry name" value="Trans_reg_C"/>
    <property type="match status" value="1"/>
</dbReference>
<dbReference type="PANTHER" id="PTHR48111:SF50">
    <property type="entry name" value="KDP OPERON TRANSCRIPTIONAL REGULATORY PROTEIN KDPE"/>
    <property type="match status" value="1"/>
</dbReference>
<dbReference type="STRING" id="450851.PHZ_c2648"/>
<dbReference type="GO" id="GO:0045893">
    <property type="term" value="P:positive regulation of DNA-templated transcription"/>
    <property type="evidence" value="ECO:0007669"/>
    <property type="project" value="UniProtKB-ARBA"/>
</dbReference>
<evidence type="ECO:0000256" key="7">
    <source>
        <dbReference type="ARBA" id="ARBA00023163"/>
    </source>
</evidence>
<keyword evidence="3 8" id="KW-0597">Phosphoprotein</keyword>
<evidence type="ECO:0000256" key="6">
    <source>
        <dbReference type="ARBA" id="ARBA00023125"/>
    </source>
</evidence>
<dbReference type="PROSITE" id="PS50110">
    <property type="entry name" value="RESPONSE_REGULATORY"/>
    <property type="match status" value="1"/>
</dbReference>
<protein>
    <submittedName>
        <fullName evidence="12">Response regulator(With CheY-like receiver domain and winged-helix DNA-binding domain)</fullName>
    </submittedName>
</protein>
<dbReference type="GO" id="GO:0000987">
    <property type="term" value="F:cis-regulatory region sequence-specific DNA binding"/>
    <property type="evidence" value="ECO:0007669"/>
    <property type="project" value="UniProtKB-ARBA"/>
</dbReference>
<dbReference type="PROSITE" id="PS51755">
    <property type="entry name" value="OMPR_PHOB"/>
    <property type="match status" value="1"/>
</dbReference>
<dbReference type="RefSeq" id="WP_012523195.1">
    <property type="nucleotide sequence ID" value="NC_011144.1"/>
</dbReference>
<dbReference type="Gene3D" id="6.10.250.690">
    <property type="match status" value="1"/>
</dbReference>
<evidence type="ECO:0000256" key="8">
    <source>
        <dbReference type="PROSITE-ProRule" id="PRU00169"/>
    </source>
</evidence>
<dbReference type="InterPro" id="IPR011006">
    <property type="entry name" value="CheY-like_superfamily"/>
</dbReference>
<dbReference type="GO" id="GO:0005829">
    <property type="term" value="C:cytosol"/>
    <property type="evidence" value="ECO:0007669"/>
    <property type="project" value="TreeGrafter"/>
</dbReference>
<dbReference type="PANTHER" id="PTHR48111">
    <property type="entry name" value="REGULATOR OF RPOS"/>
    <property type="match status" value="1"/>
</dbReference>
<evidence type="ECO:0000259" key="11">
    <source>
        <dbReference type="PROSITE" id="PS51755"/>
    </source>
</evidence>
<evidence type="ECO:0000256" key="1">
    <source>
        <dbReference type="ARBA" id="ARBA00004496"/>
    </source>
</evidence>
<dbReference type="GO" id="GO:0032993">
    <property type="term" value="C:protein-DNA complex"/>
    <property type="evidence" value="ECO:0007669"/>
    <property type="project" value="TreeGrafter"/>
</dbReference>
<dbReference type="InterPro" id="IPR001867">
    <property type="entry name" value="OmpR/PhoB-type_DNA-bd"/>
</dbReference>
<dbReference type="FunFam" id="3.40.50.2300:FF:000021">
    <property type="entry name" value="Two-component system response regulator KdpE"/>
    <property type="match status" value="1"/>
</dbReference>
<proteinExistence type="predicted"/>